<dbReference type="PANTHER" id="PTHR21089">
    <property type="entry name" value="SHIKIMATE DEHYDROGENASE"/>
    <property type="match status" value="1"/>
</dbReference>
<feature type="domain" description="Shikimate dehydrogenase substrate binding N-terminal" evidence="4">
    <location>
        <begin position="14"/>
        <end position="97"/>
    </location>
</feature>
<evidence type="ECO:0000256" key="2">
    <source>
        <dbReference type="ARBA" id="ARBA00023002"/>
    </source>
</evidence>
<dbReference type="Gene3D" id="3.40.50.10860">
    <property type="entry name" value="Leucine Dehydrogenase, chain A, domain 1"/>
    <property type="match status" value="1"/>
</dbReference>
<dbReference type="Gene3D" id="3.40.50.720">
    <property type="entry name" value="NAD(P)-binding Rossmann-like Domain"/>
    <property type="match status" value="1"/>
</dbReference>
<dbReference type="KEGG" id="bapi:BBC0122_014460"/>
<dbReference type="EC" id="1.1.1.25" evidence="5"/>
<dbReference type="Proteomes" id="UP000189632">
    <property type="component" value="Chromosome"/>
</dbReference>
<reference evidence="5 6" key="1">
    <citation type="submission" date="2016-11" db="EMBL/GenBank/DDBJ databases">
        <title>Comparative genomics of Bartonella apis.</title>
        <authorList>
            <person name="Engel P."/>
        </authorList>
    </citation>
    <scope>NUCLEOTIDE SEQUENCE [LARGE SCALE GENOMIC DNA]</scope>
    <source>
        <strain evidence="5 6">BBC0122</strain>
    </source>
</reference>
<dbReference type="GO" id="GO:0009073">
    <property type="term" value="P:aromatic amino acid family biosynthetic process"/>
    <property type="evidence" value="ECO:0007669"/>
    <property type="project" value="UniProtKB-KW"/>
</dbReference>
<name>A0A1U9MIK3_9HYPH</name>
<organism evidence="5 6">
    <name type="scientific">Bartonella choladocola</name>
    <dbReference type="NCBI Taxonomy" id="2750995"/>
    <lineage>
        <taxon>Bacteria</taxon>
        <taxon>Pseudomonadati</taxon>
        <taxon>Pseudomonadota</taxon>
        <taxon>Alphaproteobacteria</taxon>
        <taxon>Hyphomicrobiales</taxon>
        <taxon>Bartonellaceae</taxon>
        <taxon>Bartonella</taxon>
    </lineage>
</organism>
<dbReference type="EMBL" id="CP015625">
    <property type="protein sequence ID" value="AQT47553.1"/>
    <property type="molecule type" value="Genomic_DNA"/>
</dbReference>
<dbReference type="PANTHER" id="PTHR21089:SF1">
    <property type="entry name" value="BIFUNCTIONAL 3-DEHYDROQUINATE DEHYDRATASE_SHIKIMATE DEHYDROGENASE, CHLOROPLASTIC"/>
    <property type="match status" value="1"/>
</dbReference>
<dbReference type="CDD" id="cd01065">
    <property type="entry name" value="NAD_bind_Shikimate_DH"/>
    <property type="match status" value="1"/>
</dbReference>
<sequence length="265" mass="28588">MIKYLDGATRLHFIIGDPIAQVRSPEGISKSLQDKGINAICVPAHIASKDLDTFFKACRIMQNLDSIIVTIPHKIPSASYCDKLSPRSEFLGAVNVIKVTENGYEGDMLDGLGYVLALKEKGCTLEGKRALLCGLGGAGSAIAHALTTNGIGELAVFDLDQNRQSKMIDRLNSLGKCKVIAGTRDLEGFDIAINATPTGMKETDPLPFAVDNFSDGLWAGDVITKPVETAWIKYAKSRGSNVVVGLDMFNKVKDLLIEFLVTRAD</sequence>
<dbReference type="RefSeq" id="WP_077992581.1">
    <property type="nucleotide sequence ID" value="NZ_CP015625.1"/>
</dbReference>
<dbReference type="SUPFAM" id="SSF53223">
    <property type="entry name" value="Aminoacid dehydrogenase-like, N-terminal domain"/>
    <property type="match status" value="1"/>
</dbReference>
<keyword evidence="3" id="KW-0057">Aromatic amino acid biosynthesis</keyword>
<evidence type="ECO:0000313" key="5">
    <source>
        <dbReference type="EMBL" id="AQT47553.1"/>
    </source>
</evidence>
<dbReference type="SUPFAM" id="SSF51735">
    <property type="entry name" value="NAD(P)-binding Rossmann-fold domains"/>
    <property type="match status" value="1"/>
</dbReference>
<gene>
    <name evidence="5" type="ORF">BBC0122_014460</name>
</gene>
<dbReference type="OrthoDB" id="7873617at2"/>
<keyword evidence="3" id="KW-0028">Amino-acid biosynthesis</keyword>
<dbReference type="AlphaFoldDB" id="A0A1U9MIK3"/>
<dbReference type="GO" id="GO:0005829">
    <property type="term" value="C:cytosol"/>
    <property type="evidence" value="ECO:0007669"/>
    <property type="project" value="TreeGrafter"/>
</dbReference>
<proteinExistence type="predicted"/>
<protein>
    <submittedName>
        <fullName evidence="5">Shikimate dehydrogenase</fullName>
        <ecNumber evidence="5">1.1.1.25</ecNumber>
    </submittedName>
</protein>
<evidence type="ECO:0000256" key="3">
    <source>
        <dbReference type="ARBA" id="ARBA00023141"/>
    </source>
</evidence>
<dbReference type="GO" id="GO:0009423">
    <property type="term" value="P:chorismate biosynthetic process"/>
    <property type="evidence" value="ECO:0007669"/>
    <property type="project" value="TreeGrafter"/>
</dbReference>
<dbReference type="InterPro" id="IPR046346">
    <property type="entry name" value="Aminoacid_DH-like_N_sf"/>
</dbReference>
<dbReference type="Pfam" id="PF08501">
    <property type="entry name" value="Shikimate_dh_N"/>
    <property type="match status" value="1"/>
</dbReference>
<dbReference type="InterPro" id="IPR036291">
    <property type="entry name" value="NAD(P)-bd_dom_sf"/>
</dbReference>
<keyword evidence="2 5" id="KW-0560">Oxidoreductase</keyword>
<dbReference type="GO" id="GO:0019632">
    <property type="term" value="P:shikimate metabolic process"/>
    <property type="evidence" value="ECO:0007669"/>
    <property type="project" value="TreeGrafter"/>
</dbReference>
<keyword evidence="6" id="KW-1185">Reference proteome</keyword>
<comment type="pathway">
    <text evidence="1">Metabolic intermediate biosynthesis; chorismate biosynthesis; chorismate from D-erythrose 4-phosphate and phosphoenolpyruvate: step 4/7.</text>
</comment>
<evidence type="ECO:0000256" key="1">
    <source>
        <dbReference type="ARBA" id="ARBA00004871"/>
    </source>
</evidence>
<evidence type="ECO:0000313" key="6">
    <source>
        <dbReference type="Proteomes" id="UP000189632"/>
    </source>
</evidence>
<evidence type="ECO:0000259" key="4">
    <source>
        <dbReference type="Pfam" id="PF08501"/>
    </source>
</evidence>
<dbReference type="InterPro" id="IPR022893">
    <property type="entry name" value="Shikimate_DH_fam"/>
</dbReference>
<dbReference type="GO" id="GO:0050661">
    <property type="term" value="F:NADP binding"/>
    <property type="evidence" value="ECO:0007669"/>
    <property type="project" value="TreeGrafter"/>
</dbReference>
<dbReference type="InterPro" id="IPR013708">
    <property type="entry name" value="Shikimate_DH-bd_N"/>
</dbReference>
<accession>A0A1U9MIK3</accession>
<dbReference type="GO" id="GO:0004764">
    <property type="term" value="F:shikimate 3-dehydrogenase (NADP+) activity"/>
    <property type="evidence" value="ECO:0007669"/>
    <property type="project" value="UniProtKB-EC"/>
</dbReference>